<keyword evidence="2" id="KW-1185">Reference proteome</keyword>
<feature type="non-terminal residue" evidence="1">
    <location>
        <position position="1"/>
    </location>
</feature>
<sequence>MNRENLKGINVNNNINNNDEDEDDVGLIGDDLLFTGAPINVRESMLLILTLLINHNVTMTCVEDIIRVIQLHCPREDLVKNSLYKFKKYFSLEQDNQVIDNHFYCTTCERELESIDDNCPSCENTKNSYFITSPILKLLKEMFNRETFFALLQHRFQRIVNNNVIADIYDGSIYKYWFNNGFLQDPNNISFSWYTDGVPHDTFFLTINELPFFVRKLRENTLLLGLWFGKSKPNPNLFMSILISGTADTPAKSDFLNFKKFNGAFGCMTCCTERENVETEHGSTHVYPYEEQVVMRTSANCIKWSQTATEENPLFGVKGPTALANYMPDFIGGLAIDRMHCVDGGVIKKILTLLFDYKYRDEGFSLYHMIETVDARLLAIKPPRLIHWMSRSISEMIHWKASELRVWAFYYSLPVLNGILRPDLFENYQLLITACAILTKLIEQIEQNSYSVGTYVYLDEIPPNLVEMLNNTNVENITKILKYFKILRNKKLYVSNLYPKELQTRSDGIKYSINNRSYLGLIERQICGCPGAHFAVTQQVITEELFTVSSDNFTFNTLEYLHKYFAGGRYLLVPIVNIDTVCIIMNVEEEMYLGLPLNSHELE</sequence>
<comment type="caution">
    <text evidence="1">The sequence shown here is derived from an EMBL/GenBank/DDBJ whole genome shotgun (WGS) entry which is preliminary data.</text>
</comment>
<name>A0A8J2HM64_COTCN</name>
<dbReference type="EMBL" id="CAJNRD030001123">
    <property type="protein sequence ID" value="CAG5102758.1"/>
    <property type="molecule type" value="Genomic_DNA"/>
</dbReference>
<accession>A0A8J2HM64</accession>
<evidence type="ECO:0000313" key="2">
    <source>
        <dbReference type="Proteomes" id="UP000786811"/>
    </source>
</evidence>
<reference evidence="1" key="1">
    <citation type="submission" date="2021-04" db="EMBL/GenBank/DDBJ databases">
        <authorList>
            <person name="Chebbi M.A.C M."/>
        </authorList>
    </citation>
    <scope>NUCLEOTIDE SEQUENCE</scope>
</reference>
<protein>
    <submittedName>
        <fullName evidence="1">Uncharacterized protein</fullName>
    </submittedName>
</protein>
<proteinExistence type="predicted"/>
<evidence type="ECO:0000313" key="1">
    <source>
        <dbReference type="EMBL" id="CAG5102758.1"/>
    </source>
</evidence>
<organism evidence="1 2">
    <name type="scientific">Cotesia congregata</name>
    <name type="common">Parasitoid wasp</name>
    <name type="synonym">Apanteles congregatus</name>
    <dbReference type="NCBI Taxonomy" id="51543"/>
    <lineage>
        <taxon>Eukaryota</taxon>
        <taxon>Metazoa</taxon>
        <taxon>Ecdysozoa</taxon>
        <taxon>Arthropoda</taxon>
        <taxon>Hexapoda</taxon>
        <taxon>Insecta</taxon>
        <taxon>Pterygota</taxon>
        <taxon>Neoptera</taxon>
        <taxon>Endopterygota</taxon>
        <taxon>Hymenoptera</taxon>
        <taxon>Apocrita</taxon>
        <taxon>Ichneumonoidea</taxon>
        <taxon>Braconidae</taxon>
        <taxon>Microgastrinae</taxon>
        <taxon>Cotesia</taxon>
    </lineage>
</organism>
<dbReference type="AlphaFoldDB" id="A0A8J2HM64"/>
<dbReference type="Proteomes" id="UP000786811">
    <property type="component" value="Unassembled WGS sequence"/>
</dbReference>
<dbReference type="PANTHER" id="PTHR46579">
    <property type="entry name" value="F5/8 TYPE C DOMAIN-CONTAINING PROTEIN-RELATED"/>
    <property type="match status" value="1"/>
</dbReference>
<gene>
    <name evidence="1" type="ORF">HICCMSTLAB_LOCUS11169</name>
</gene>
<dbReference type="PANTHER" id="PTHR46579:SF1">
    <property type="entry name" value="F5_8 TYPE C DOMAIN-CONTAINING PROTEIN"/>
    <property type="match status" value="1"/>
</dbReference>
<dbReference type="OrthoDB" id="8065906at2759"/>